<organism evidence="1 2">
    <name type="scientific">Candidatus Shapirobacteria bacterium CG03_land_8_20_14_0_80_39_12</name>
    <dbReference type="NCBI Taxonomy" id="1974879"/>
    <lineage>
        <taxon>Bacteria</taxon>
        <taxon>Candidatus Shapironibacteriota</taxon>
    </lineage>
</organism>
<name>A0A2M7BD57_9BACT</name>
<gene>
    <name evidence="1" type="ORF">COS54_01725</name>
</gene>
<evidence type="ECO:0000313" key="1">
    <source>
        <dbReference type="EMBL" id="PIV01045.1"/>
    </source>
</evidence>
<reference evidence="2" key="1">
    <citation type="submission" date="2017-09" db="EMBL/GenBank/DDBJ databases">
        <title>Depth-based differentiation of microbial function through sediment-hosted aquifers and enrichment of novel symbionts in the deep terrestrial subsurface.</title>
        <authorList>
            <person name="Probst A.J."/>
            <person name="Ladd B."/>
            <person name="Jarett J.K."/>
            <person name="Geller-Mcgrath D.E."/>
            <person name="Sieber C.M.K."/>
            <person name="Emerson J.B."/>
            <person name="Anantharaman K."/>
            <person name="Thomas B.C."/>
            <person name="Malmstrom R."/>
            <person name="Stieglmeier M."/>
            <person name="Klingl A."/>
            <person name="Woyke T."/>
            <person name="Ryan C.M."/>
            <person name="Banfield J.F."/>
        </authorList>
    </citation>
    <scope>NUCLEOTIDE SEQUENCE [LARGE SCALE GENOMIC DNA]</scope>
</reference>
<evidence type="ECO:0000313" key="2">
    <source>
        <dbReference type="Proteomes" id="UP000229631"/>
    </source>
</evidence>
<comment type="caution">
    <text evidence="1">The sequence shown here is derived from an EMBL/GenBank/DDBJ whole genome shotgun (WGS) entry which is preliminary data.</text>
</comment>
<dbReference type="AlphaFoldDB" id="A0A2M7BD57"/>
<accession>A0A2M7BD57</accession>
<protein>
    <submittedName>
        <fullName evidence="1">Uncharacterized protein</fullName>
    </submittedName>
</protein>
<dbReference type="Proteomes" id="UP000229631">
    <property type="component" value="Unassembled WGS sequence"/>
</dbReference>
<dbReference type="EMBL" id="PEVC01000034">
    <property type="protein sequence ID" value="PIV01045.1"/>
    <property type="molecule type" value="Genomic_DNA"/>
</dbReference>
<sequence length="198" mass="23287">MLKEWQRDFGFIPEPDLIDPEERIPLSINVFGRLCLLLTKLFPNEKIKNAIVDFLEKFEGKRLLLYFDYSCSAQLRLVKGIGGPGMALPIDFPEQVRTDYLSEMQKIVRLASLARDNYLDRTYDDRPILELRATALESEFLCTFSKQAQQENQEIKFSLPQKEIMRRFSKGVMDLPVSLRGDFFNRTSWNFYKENRQN</sequence>
<proteinExistence type="predicted"/>